<dbReference type="InterPro" id="IPR044892">
    <property type="entry name" value="Ribosomal_L3_dom_3_arc_sf"/>
</dbReference>
<keyword evidence="7" id="KW-1185">Reference proteome</keyword>
<keyword evidence="2 4" id="KW-0689">Ribosomal protein</keyword>
<feature type="region of interest" description="Disordered" evidence="5">
    <location>
        <begin position="15"/>
        <end position="45"/>
    </location>
</feature>
<feature type="compositionally biased region" description="Basic residues" evidence="5">
    <location>
        <begin position="23"/>
        <end position="36"/>
    </location>
</feature>
<evidence type="ECO:0000256" key="3">
    <source>
        <dbReference type="ARBA" id="ARBA00023274"/>
    </source>
</evidence>
<organism evidence="6 7">
    <name type="scientific">Blattamonas nauphoetae</name>
    <dbReference type="NCBI Taxonomy" id="2049346"/>
    <lineage>
        <taxon>Eukaryota</taxon>
        <taxon>Metamonada</taxon>
        <taxon>Preaxostyla</taxon>
        <taxon>Oxymonadida</taxon>
        <taxon>Blattamonas</taxon>
    </lineage>
</organism>
<dbReference type="PANTHER" id="PTHR11363:SF5">
    <property type="entry name" value="LARGE RIBOSOMAL SUBUNIT PROTEIN UL3"/>
    <property type="match status" value="1"/>
</dbReference>
<proteinExistence type="inferred from homology"/>
<dbReference type="InterPro" id="IPR045077">
    <property type="entry name" value="L3_arc_euk"/>
</dbReference>
<dbReference type="SUPFAM" id="SSF50447">
    <property type="entry name" value="Translation proteins"/>
    <property type="match status" value="1"/>
</dbReference>
<accession>A0ABQ9XGL7</accession>
<gene>
    <name evidence="6" type="ORF">BLNAU_15797</name>
</gene>
<evidence type="ECO:0000256" key="2">
    <source>
        <dbReference type="ARBA" id="ARBA00022980"/>
    </source>
</evidence>
<dbReference type="Gene3D" id="2.40.30.10">
    <property type="entry name" value="Translation factors"/>
    <property type="match status" value="1"/>
</dbReference>
<evidence type="ECO:0000256" key="5">
    <source>
        <dbReference type="SAM" id="MobiDB-lite"/>
    </source>
</evidence>
<dbReference type="InterPro" id="IPR019926">
    <property type="entry name" value="Ribosomal_uL3_CS"/>
</dbReference>
<evidence type="ECO:0000256" key="1">
    <source>
        <dbReference type="ARBA" id="ARBA00006540"/>
    </source>
</evidence>
<dbReference type="EMBL" id="JARBJD010000159">
    <property type="protein sequence ID" value="KAK2949315.1"/>
    <property type="molecule type" value="Genomic_DNA"/>
</dbReference>
<dbReference type="InterPro" id="IPR009000">
    <property type="entry name" value="Transl_B-barrel_sf"/>
</dbReference>
<protein>
    <submittedName>
        <fullName evidence="6">60S ribosomal protein L3</fullName>
    </submittedName>
</protein>
<dbReference type="Gene3D" id="3.30.1430.10">
    <property type="match status" value="1"/>
</dbReference>
<keyword evidence="3 4" id="KW-0687">Ribonucleoprotein</keyword>
<dbReference type="Gene3D" id="4.10.960.10">
    <property type="entry name" value="Ribosomal protein L3, domain 3"/>
    <property type="match status" value="1"/>
</dbReference>
<evidence type="ECO:0000313" key="7">
    <source>
        <dbReference type="Proteomes" id="UP001281761"/>
    </source>
</evidence>
<name>A0ABQ9XGL7_9EUKA</name>
<dbReference type="InterPro" id="IPR000597">
    <property type="entry name" value="Ribosomal_uL3"/>
</dbReference>
<comment type="similarity">
    <text evidence="1 4">Belongs to the universal ribosomal protein uL3 family.</text>
</comment>
<dbReference type="PANTHER" id="PTHR11363">
    <property type="entry name" value="60S RIBOSOMAL PROTEIN L3-RELATED"/>
    <property type="match status" value="1"/>
</dbReference>
<evidence type="ECO:0000313" key="6">
    <source>
        <dbReference type="EMBL" id="KAK2949315.1"/>
    </source>
</evidence>
<dbReference type="PROSITE" id="PS00474">
    <property type="entry name" value="RIBOSOMAL_L3"/>
    <property type="match status" value="1"/>
</dbReference>
<sequence>MGVIKMSHRKFEHPRLGSMGFAPRRRTRHHRGKCKSFPKDDPKKQPHLTAFLGYKAGCTHVIRETDGAKASRKEVCEMVTIIECPPMVVCGLVGYIETPKGLRSLTTVWAKTLDESVKRRFYKHWYRTKHLAFTKYSGKYDVNHKKQLERMVKNCSVIRVLAHTQMKLVQTGQKKAHVMEIQINGGSIASKVHFGYTLFEKQVKVSTVFSENELVDLIGVTKGKGVAGVVKRFGVRKQQRKSHRGRRKVACIGAWHPARVMITVARHGQLGYFHRTETNKKIYRIGKAGDRKGAMTDGDLTEKPITPLGGFPHYGRVTQDWLMIKGGVVGAKKRVITIRKSCFPEREVRPTNLKFIDTSSKFGHGRFQTFSEKNAQFVASKKGKDESK</sequence>
<dbReference type="GO" id="GO:0005840">
    <property type="term" value="C:ribosome"/>
    <property type="evidence" value="ECO:0007669"/>
    <property type="project" value="UniProtKB-KW"/>
</dbReference>
<dbReference type="Pfam" id="PF00297">
    <property type="entry name" value="Ribosomal_L3"/>
    <property type="match status" value="1"/>
</dbReference>
<reference evidence="6 7" key="1">
    <citation type="journal article" date="2022" name="bioRxiv">
        <title>Genomics of Preaxostyla Flagellates Illuminates Evolutionary Transitions and the Path Towards Mitochondrial Loss.</title>
        <authorList>
            <person name="Novak L.V.F."/>
            <person name="Treitli S.C."/>
            <person name="Pyrih J."/>
            <person name="Halakuc P."/>
            <person name="Pipaliya S.V."/>
            <person name="Vacek V."/>
            <person name="Brzon O."/>
            <person name="Soukal P."/>
            <person name="Eme L."/>
            <person name="Dacks J.B."/>
            <person name="Karnkowska A."/>
            <person name="Elias M."/>
            <person name="Hampl V."/>
        </authorList>
    </citation>
    <scope>NUCLEOTIDE SEQUENCE [LARGE SCALE GENOMIC DNA]</scope>
    <source>
        <strain evidence="6">NAU3</strain>
        <tissue evidence="6">Gut</tissue>
    </source>
</reference>
<evidence type="ECO:0000256" key="4">
    <source>
        <dbReference type="RuleBase" id="RU003905"/>
    </source>
</evidence>
<dbReference type="Proteomes" id="UP001281761">
    <property type="component" value="Unassembled WGS sequence"/>
</dbReference>
<comment type="caution">
    <text evidence="6">The sequence shown here is derived from an EMBL/GenBank/DDBJ whole genome shotgun (WGS) entry which is preliminary data.</text>
</comment>